<accession>A0AA43QHT3</accession>
<dbReference type="Proteomes" id="UP001161017">
    <property type="component" value="Unassembled WGS sequence"/>
</dbReference>
<evidence type="ECO:0000256" key="1">
    <source>
        <dbReference type="SAM" id="SignalP"/>
    </source>
</evidence>
<name>A0AA43QHT3_9LECA</name>
<comment type="caution">
    <text evidence="2">The sequence shown here is derived from an EMBL/GenBank/DDBJ whole genome shotgun (WGS) entry which is preliminary data.</text>
</comment>
<sequence>MQLLTTFLALVCAIKAPALGAAAISSVEHAGLQKAASVWATSLAQAPGVAKSIWPQGSEESITWQINQLQSQVKTITDGYTNMMDNGLKDIMLDPSEFVKFADHGVFAVNNPLDAVDSLNATALALQTYLVSESLGQNKWYITPGKTSTQEEFDQDLPLVPPCNPGPLGRCIQPKSTRQEWFWSPTTTRRYHFQVVSQDAVSPLSPEDMMSTIVNNNWTTMEILFDGAYDCVLNGNYATGQVLKIDPTTNAIDTSCISHLPMKSNLVREGRHMAGGLRVNLGQDRDRDQQQHHDHFVFASAALVA</sequence>
<evidence type="ECO:0000313" key="2">
    <source>
        <dbReference type="EMBL" id="MDI1485599.1"/>
    </source>
</evidence>
<reference evidence="2" key="1">
    <citation type="journal article" date="2023" name="Genome Biol. Evol.">
        <title>First Whole Genome Sequence and Flow Cytometry Genome Size Data for the Lichen-Forming Fungus Ramalina farinacea (Ascomycota).</title>
        <authorList>
            <person name="Llewellyn T."/>
            <person name="Mian S."/>
            <person name="Hill R."/>
            <person name="Leitch I.J."/>
            <person name="Gaya E."/>
        </authorList>
    </citation>
    <scope>NUCLEOTIDE SEQUENCE</scope>
    <source>
        <strain evidence="2">LIQ254RAFAR</strain>
    </source>
</reference>
<keyword evidence="1" id="KW-0732">Signal</keyword>
<feature type="signal peptide" evidence="1">
    <location>
        <begin position="1"/>
        <end position="20"/>
    </location>
</feature>
<gene>
    <name evidence="2" type="ORF">OHK93_000737</name>
</gene>
<keyword evidence="3" id="KW-1185">Reference proteome</keyword>
<proteinExistence type="predicted"/>
<dbReference type="AlphaFoldDB" id="A0AA43QHT3"/>
<evidence type="ECO:0000313" key="3">
    <source>
        <dbReference type="Proteomes" id="UP001161017"/>
    </source>
</evidence>
<dbReference type="EMBL" id="JAPUFD010000001">
    <property type="protein sequence ID" value="MDI1485599.1"/>
    <property type="molecule type" value="Genomic_DNA"/>
</dbReference>
<protein>
    <submittedName>
        <fullName evidence="2">Uncharacterized protein</fullName>
    </submittedName>
</protein>
<organism evidence="2 3">
    <name type="scientific">Ramalina farinacea</name>
    <dbReference type="NCBI Taxonomy" id="258253"/>
    <lineage>
        <taxon>Eukaryota</taxon>
        <taxon>Fungi</taxon>
        <taxon>Dikarya</taxon>
        <taxon>Ascomycota</taxon>
        <taxon>Pezizomycotina</taxon>
        <taxon>Lecanoromycetes</taxon>
        <taxon>OSLEUM clade</taxon>
        <taxon>Lecanoromycetidae</taxon>
        <taxon>Lecanorales</taxon>
        <taxon>Lecanorineae</taxon>
        <taxon>Ramalinaceae</taxon>
        <taxon>Ramalina</taxon>
    </lineage>
</organism>
<feature type="chain" id="PRO_5041345973" evidence="1">
    <location>
        <begin position="21"/>
        <end position="305"/>
    </location>
</feature>